<evidence type="ECO:0000256" key="5">
    <source>
        <dbReference type="SAM" id="MobiDB-lite"/>
    </source>
</evidence>
<evidence type="ECO:0000256" key="3">
    <source>
        <dbReference type="ARBA" id="ARBA00022989"/>
    </source>
</evidence>
<dbReference type="EMBL" id="PJQD01000072">
    <property type="protein sequence ID" value="POY71765.1"/>
    <property type="molecule type" value="Genomic_DNA"/>
</dbReference>
<evidence type="ECO:0000256" key="6">
    <source>
        <dbReference type="SAM" id="Phobius"/>
    </source>
</evidence>
<keyword evidence="9" id="KW-1185">Reference proteome</keyword>
<feature type="region of interest" description="Disordered" evidence="5">
    <location>
        <begin position="233"/>
        <end position="285"/>
    </location>
</feature>
<dbReference type="Gene3D" id="1.20.1280.290">
    <property type="match status" value="2"/>
</dbReference>
<accession>A0A2S5B4V1</accession>
<dbReference type="Proteomes" id="UP000237144">
    <property type="component" value="Unassembled WGS sequence"/>
</dbReference>
<dbReference type="STRING" id="741276.A0A2S5B4V1"/>
<dbReference type="GO" id="GO:0005829">
    <property type="term" value="C:cytosol"/>
    <property type="evidence" value="ECO:0007669"/>
    <property type="project" value="GOC"/>
</dbReference>
<evidence type="ECO:0000256" key="4">
    <source>
        <dbReference type="ARBA" id="ARBA00023136"/>
    </source>
</evidence>
<name>A0A2S5B4V1_9BASI</name>
<organism evidence="8 9">
    <name type="scientific">Rhodotorula taiwanensis</name>
    <dbReference type="NCBI Taxonomy" id="741276"/>
    <lineage>
        <taxon>Eukaryota</taxon>
        <taxon>Fungi</taxon>
        <taxon>Dikarya</taxon>
        <taxon>Basidiomycota</taxon>
        <taxon>Pucciniomycotina</taxon>
        <taxon>Microbotryomycetes</taxon>
        <taxon>Sporidiobolales</taxon>
        <taxon>Sporidiobolaceae</taxon>
        <taxon>Rhodotorula</taxon>
    </lineage>
</organism>
<gene>
    <name evidence="8" type="ORF">BMF94_5126</name>
</gene>
<dbReference type="FunFam" id="1.20.1280.290:FF:000005">
    <property type="entry name" value="PQ-loop repeat-containing protein 1"/>
    <property type="match status" value="1"/>
</dbReference>
<comment type="subcellular location">
    <subcellularLocation>
        <location evidence="1">Membrane</location>
        <topology evidence="1">Multi-pass membrane protein</topology>
    </subcellularLocation>
</comment>
<keyword evidence="3 6" id="KW-1133">Transmembrane helix</keyword>
<dbReference type="GO" id="GO:0005802">
    <property type="term" value="C:trans-Golgi network"/>
    <property type="evidence" value="ECO:0007669"/>
    <property type="project" value="TreeGrafter"/>
</dbReference>
<keyword evidence="7" id="KW-0732">Signal</keyword>
<dbReference type="InterPro" id="IPR006603">
    <property type="entry name" value="PQ-loop_rpt"/>
</dbReference>
<dbReference type="PANTHER" id="PTHR14856">
    <property type="entry name" value="PQ-LOOP REPEAT-CONTAINING PROTEIN 1-LIKE PROTEIN"/>
    <property type="match status" value="1"/>
</dbReference>
<dbReference type="Pfam" id="PF04193">
    <property type="entry name" value="PQ-loop"/>
    <property type="match status" value="1"/>
</dbReference>
<dbReference type="GO" id="GO:0045332">
    <property type="term" value="P:phospholipid translocation"/>
    <property type="evidence" value="ECO:0007669"/>
    <property type="project" value="TreeGrafter"/>
</dbReference>
<evidence type="ECO:0000256" key="1">
    <source>
        <dbReference type="ARBA" id="ARBA00004141"/>
    </source>
</evidence>
<dbReference type="InterPro" id="IPR052241">
    <property type="entry name" value="SLC66/Scramblase_ANY1"/>
</dbReference>
<evidence type="ECO:0000256" key="7">
    <source>
        <dbReference type="SAM" id="SignalP"/>
    </source>
</evidence>
<feature type="transmembrane region" description="Helical" evidence="6">
    <location>
        <begin position="37"/>
        <end position="56"/>
    </location>
</feature>
<feature type="chain" id="PRO_5015398256" description="PQ-loop repeat-containing protein 1" evidence="7">
    <location>
        <begin position="22"/>
        <end position="285"/>
    </location>
</feature>
<feature type="transmembrane region" description="Helical" evidence="6">
    <location>
        <begin position="63"/>
        <end position="87"/>
    </location>
</feature>
<evidence type="ECO:0008006" key="10">
    <source>
        <dbReference type="Google" id="ProtNLM"/>
    </source>
</evidence>
<feature type="transmembrane region" description="Helical" evidence="6">
    <location>
        <begin position="107"/>
        <end position="128"/>
    </location>
</feature>
<dbReference type="GO" id="GO:0005768">
    <property type="term" value="C:endosome"/>
    <property type="evidence" value="ECO:0007669"/>
    <property type="project" value="TreeGrafter"/>
</dbReference>
<sequence length="285" mass="31462">MGALAVIAGVLMAVGPPLAYADQYVSICKKHDSRGFSIDVTGILIIANITRLFYWLGEHFQTYLLVQSVLMIVTQYGLLYVCVLYRPSDWRDHVPPRPGNFWQWTKFTTFLEATAILIVGHAMLLLVLHRVDLYIQILGFVALGLEATLPIPQVVANYRAKSTAGFRHSVLASWAVGDACKTVYFYVTPDNPLQFKLCGLFQLSVDLLLCVQTYLYRKQTALDLAERAQAGEDEEAGVAGTESLLPRPAPAPKAVQTAEELLPKALPLAARSSHDDGTGRDRGRI</sequence>
<keyword evidence="2 6" id="KW-0812">Transmembrane</keyword>
<feature type="signal peptide" evidence="7">
    <location>
        <begin position="1"/>
        <end position="21"/>
    </location>
</feature>
<evidence type="ECO:0000313" key="9">
    <source>
        <dbReference type="Proteomes" id="UP000237144"/>
    </source>
</evidence>
<dbReference type="GO" id="GO:0042147">
    <property type="term" value="P:retrograde transport, endosome to Golgi"/>
    <property type="evidence" value="ECO:0007669"/>
    <property type="project" value="TreeGrafter"/>
</dbReference>
<keyword evidence="4 6" id="KW-0472">Membrane</keyword>
<feature type="compositionally biased region" description="Basic and acidic residues" evidence="5">
    <location>
        <begin position="272"/>
        <end position="285"/>
    </location>
</feature>
<comment type="caution">
    <text evidence="8">The sequence shown here is derived from an EMBL/GenBank/DDBJ whole genome shotgun (WGS) entry which is preliminary data.</text>
</comment>
<proteinExistence type="predicted"/>
<reference evidence="8 9" key="1">
    <citation type="journal article" date="2018" name="Front. Microbiol.">
        <title>Prospects for Fungal Bioremediation of Acidic Radioactive Waste Sites: Characterization and Genome Sequence of Rhodotorula taiwanensis MD1149.</title>
        <authorList>
            <person name="Tkavc R."/>
            <person name="Matrosova V.Y."/>
            <person name="Grichenko O.E."/>
            <person name="Gostincar C."/>
            <person name="Volpe R.P."/>
            <person name="Klimenkova P."/>
            <person name="Gaidamakova E.K."/>
            <person name="Zhou C.E."/>
            <person name="Stewart B.J."/>
            <person name="Lyman M.G."/>
            <person name="Malfatti S.A."/>
            <person name="Rubinfeld B."/>
            <person name="Courtot M."/>
            <person name="Singh J."/>
            <person name="Dalgard C.L."/>
            <person name="Hamilton T."/>
            <person name="Frey K.G."/>
            <person name="Gunde-Cimerman N."/>
            <person name="Dugan L."/>
            <person name="Daly M.J."/>
        </authorList>
    </citation>
    <scope>NUCLEOTIDE SEQUENCE [LARGE SCALE GENOMIC DNA]</scope>
    <source>
        <strain evidence="8 9">MD1149</strain>
    </source>
</reference>
<feature type="compositionally biased region" description="Low complexity" evidence="5">
    <location>
        <begin position="258"/>
        <end position="270"/>
    </location>
</feature>
<dbReference type="OrthoDB" id="292213at2759"/>
<protein>
    <recommendedName>
        <fullName evidence="10">PQ-loop repeat-containing protein 1</fullName>
    </recommendedName>
</protein>
<dbReference type="PANTHER" id="PTHR14856:SF9">
    <property type="entry name" value="PQ-LOOP REPEAT-CONTAINING PROTEIN 1"/>
    <property type="match status" value="1"/>
</dbReference>
<evidence type="ECO:0000313" key="8">
    <source>
        <dbReference type="EMBL" id="POY71765.1"/>
    </source>
</evidence>
<dbReference type="GO" id="GO:0016020">
    <property type="term" value="C:membrane"/>
    <property type="evidence" value="ECO:0007669"/>
    <property type="project" value="UniProtKB-SubCell"/>
</dbReference>
<dbReference type="AlphaFoldDB" id="A0A2S5B4V1"/>
<evidence type="ECO:0000256" key="2">
    <source>
        <dbReference type="ARBA" id="ARBA00022692"/>
    </source>
</evidence>